<reference evidence="5 6" key="1">
    <citation type="submission" date="2023-01" db="EMBL/GenBank/DDBJ databases">
        <authorList>
            <person name="Whitehead M."/>
        </authorList>
    </citation>
    <scope>NUCLEOTIDE SEQUENCE [LARGE SCALE GENOMIC DNA]</scope>
</reference>
<dbReference type="EMBL" id="CARXXK010000005">
    <property type="protein sequence ID" value="CAI6369134.1"/>
    <property type="molecule type" value="Genomic_DNA"/>
</dbReference>
<name>A0AAV0XKN7_9HEMI</name>
<dbReference type="Pfam" id="PF21789">
    <property type="entry name" value="TNP-like_RNaseH_C"/>
    <property type="match status" value="1"/>
</dbReference>
<dbReference type="PANTHER" id="PTHR47577">
    <property type="entry name" value="THAP DOMAIN-CONTAINING PROTEIN 6"/>
    <property type="match status" value="1"/>
</dbReference>
<dbReference type="Pfam" id="PF21787">
    <property type="entry name" value="TNP-like_RNaseH_N"/>
    <property type="match status" value="1"/>
</dbReference>
<dbReference type="Pfam" id="PF21788">
    <property type="entry name" value="TNP-like_GBD"/>
    <property type="match status" value="1"/>
</dbReference>
<dbReference type="AlphaFoldDB" id="A0AAV0XKN7"/>
<comment type="caution">
    <text evidence="5">The sequence shown here is derived from an EMBL/GenBank/DDBJ whole genome shotgun (WGS) entry which is preliminary data.</text>
</comment>
<evidence type="ECO:0000259" key="2">
    <source>
        <dbReference type="Pfam" id="PF21787"/>
    </source>
</evidence>
<proteinExistence type="predicted"/>
<feature type="domain" description="Transposable element P transposase-like GTP-binding insertion" evidence="3">
    <location>
        <begin position="212"/>
        <end position="328"/>
    </location>
</feature>
<feature type="domain" description="Transposable element P transposase-like RNase H" evidence="2">
    <location>
        <begin position="56"/>
        <end position="189"/>
    </location>
</feature>
<evidence type="ECO:0000313" key="6">
    <source>
        <dbReference type="Proteomes" id="UP001160148"/>
    </source>
</evidence>
<dbReference type="PANTHER" id="PTHR47577:SF2">
    <property type="entry name" value="THAP DOMAIN CONTAINING 9"/>
    <property type="match status" value="1"/>
</dbReference>
<sequence length="673" mass="77086">MQIQHKNRKPWTPEEKKIAFSIYYKSPSTYKYMRKNKITLPGESTMRRWLQSINYSPGFPIEYMQQIKYKVSSMNYHQKKCVVLLDEVSLMNCLEFNKALDFIEGYQDLGQFGRSSDPSKNALVIMIRGLYQNWKFPFAFFFSGSGVKGTDLVEIITECIKKLEEVGLLPVGIVCDQGSQNRRMFDLLGGTKTDPVVDINGKKICLIYDVPHLIKSLRNNLLNGDIEIGSKKICFQDIKDTFAIDVNSKTARSMPKITTTHLHPNAWQKMSVKYATQIFSKSVSASIRTCIATGELTSGTAEDTAEFVMQINDTFDILNSKSLYDKNPNSRPLSEANKNLFQTLKNTCNIFLEAKKLHKNKNIKSQPPCFTGIVWSINSILALYEIEKSDVLNKCDTEKPYFLLTNRLCQDPLENLFSIMRQKNGYNRNPTSRMFRSCYANICTFSLMKCSELCNCEEDNDVFLTVDVLSDVSNTEGTTIEHKEDEVLDELENSSSNSNSDWSPNTYVPEETTTLETCSIVYFAGYLVKKCLDFFNCNICLEQLIKNNDEMNDKNQLLILNKTYRGVIHGGLKTPTNEFVNICTMCLKYFEKNWESIKSKKGIVKTLMQSISLSDIIPSFDSHPCKEHYLYIIRLLFVTKIFHTCKQINEQSTIKSISSTTKPHSKLRILNNQ</sequence>
<dbReference type="InterPro" id="IPR048366">
    <property type="entry name" value="TNP-like_GBD"/>
</dbReference>
<feature type="region of interest" description="Disordered" evidence="1">
    <location>
        <begin position="480"/>
        <end position="505"/>
    </location>
</feature>
<organism evidence="5 6">
    <name type="scientific">Macrosiphum euphorbiae</name>
    <name type="common">potato aphid</name>
    <dbReference type="NCBI Taxonomy" id="13131"/>
    <lineage>
        <taxon>Eukaryota</taxon>
        <taxon>Metazoa</taxon>
        <taxon>Ecdysozoa</taxon>
        <taxon>Arthropoda</taxon>
        <taxon>Hexapoda</taxon>
        <taxon>Insecta</taxon>
        <taxon>Pterygota</taxon>
        <taxon>Neoptera</taxon>
        <taxon>Paraneoptera</taxon>
        <taxon>Hemiptera</taxon>
        <taxon>Sternorrhyncha</taxon>
        <taxon>Aphidomorpha</taxon>
        <taxon>Aphidoidea</taxon>
        <taxon>Aphididae</taxon>
        <taxon>Macrosiphini</taxon>
        <taxon>Macrosiphum</taxon>
    </lineage>
</organism>
<protein>
    <recommendedName>
        <fullName evidence="7">Transposase</fullName>
    </recommendedName>
</protein>
<keyword evidence="6" id="KW-1185">Reference proteome</keyword>
<evidence type="ECO:0000259" key="4">
    <source>
        <dbReference type="Pfam" id="PF21789"/>
    </source>
</evidence>
<dbReference type="InterPro" id="IPR048365">
    <property type="entry name" value="TNP-like_RNaseH_N"/>
</dbReference>
<feature type="domain" description="Transposable element P transposase-like RNase H C-terminal" evidence="4">
    <location>
        <begin position="408"/>
        <end position="439"/>
    </location>
</feature>
<evidence type="ECO:0000256" key="1">
    <source>
        <dbReference type="SAM" id="MobiDB-lite"/>
    </source>
</evidence>
<gene>
    <name evidence="5" type="ORF">MEUPH1_LOCUS23410</name>
</gene>
<evidence type="ECO:0000313" key="5">
    <source>
        <dbReference type="EMBL" id="CAI6369134.1"/>
    </source>
</evidence>
<evidence type="ECO:0000259" key="3">
    <source>
        <dbReference type="Pfam" id="PF21788"/>
    </source>
</evidence>
<dbReference type="InterPro" id="IPR048367">
    <property type="entry name" value="TNP-like_RNaseH_C"/>
</dbReference>
<accession>A0AAV0XKN7</accession>
<evidence type="ECO:0008006" key="7">
    <source>
        <dbReference type="Google" id="ProtNLM"/>
    </source>
</evidence>
<dbReference type="Proteomes" id="UP001160148">
    <property type="component" value="Unassembled WGS sequence"/>
</dbReference>